<organism evidence="2 3">
    <name type="scientific">Pseudolysinimonas kribbensis</name>
    <dbReference type="NCBI Taxonomy" id="433641"/>
    <lineage>
        <taxon>Bacteria</taxon>
        <taxon>Bacillati</taxon>
        <taxon>Actinomycetota</taxon>
        <taxon>Actinomycetes</taxon>
        <taxon>Micrococcales</taxon>
        <taxon>Microbacteriaceae</taxon>
        <taxon>Pseudolysinimonas</taxon>
    </lineage>
</organism>
<accession>A0ABQ6K8B9</accession>
<sequence>MSARRPIAVLTATAAAVLLLSGCAGIGGQSKLQACADLGKSISSATDGLSSAFEKVQTDPAAAHDAIVKFNDKFRASVDKVSNPDVKKPAQKAADDLDKMATAMQGYKAGSDPAALEKSATTVQDDLNAIGKLCAKP</sequence>
<feature type="signal peptide" evidence="1">
    <location>
        <begin position="1"/>
        <end position="26"/>
    </location>
</feature>
<dbReference type="EMBL" id="BSVB01000001">
    <property type="protein sequence ID" value="GMA95778.1"/>
    <property type="molecule type" value="Genomic_DNA"/>
</dbReference>
<proteinExistence type="predicted"/>
<evidence type="ECO:0000256" key="1">
    <source>
        <dbReference type="SAM" id="SignalP"/>
    </source>
</evidence>
<feature type="chain" id="PRO_5047440042" evidence="1">
    <location>
        <begin position="27"/>
        <end position="137"/>
    </location>
</feature>
<dbReference type="Proteomes" id="UP001157034">
    <property type="component" value="Unassembled WGS sequence"/>
</dbReference>
<keyword evidence="1" id="KW-0732">Signal</keyword>
<dbReference type="RefSeq" id="WP_284254491.1">
    <property type="nucleotide sequence ID" value="NZ_BAAAQO010000001.1"/>
</dbReference>
<comment type="caution">
    <text evidence="2">The sequence shown here is derived from an EMBL/GenBank/DDBJ whole genome shotgun (WGS) entry which is preliminary data.</text>
</comment>
<evidence type="ECO:0000313" key="3">
    <source>
        <dbReference type="Proteomes" id="UP001157034"/>
    </source>
</evidence>
<evidence type="ECO:0000313" key="2">
    <source>
        <dbReference type="EMBL" id="GMA95778.1"/>
    </source>
</evidence>
<name>A0ABQ6K8B9_9MICO</name>
<gene>
    <name evidence="2" type="ORF">GCM10025881_26020</name>
</gene>
<protein>
    <submittedName>
        <fullName evidence="2">Uncharacterized protein</fullName>
    </submittedName>
</protein>
<reference evidence="3" key="1">
    <citation type="journal article" date="2019" name="Int. J. Syst. Evol. Microbiol.">
        <title>The Global Catalogue of Microorganisms (GCM) 10K type strain sequencing project: providing services to taxonomists for standard genome sequencing and annotation.</title>
        <authorList>
            <consortium name="The Broad Institute Genomics Platform"/>
            <consortium name="The Broad Institute Genome Sequencing Center for Infectious Disease"/>
            <person name="Wu L."/>
            <person name="Ma J."/>
        </authorList>
    </citation>
    <scope>NUCLEOTIDE SEQUENCE [LARGE SCALE GENOMIC DNA]</scope>
    <source>
        <strain evidence="3">NBRC 108894</strain>
    </source>
</reference>
<dbReference type="PROSITE" id="PS51257">
    <property type="entry name" value="PROKAR_LIPOPROTEIN"/>
    <property type="match status" value="1"/>
</dbReference>
<keyword evidence="3" id="KW-1185">Reference proteome</keyword>